<dbReference type="SUPFAM" id="SSF55785">
    <property type="entry name" value="PYP-like sensor domain (PAS domain)"/>
    <property type="match status" value="1"/>
</dbReference>
<protein>
    <submittedName>
        <fullName evidence="2">PAS domain S-box protein</fullName>
    </submittedName>
</protein>
<dbReference type="EMBL" id="AKWN02000442">
    <property type="protein sequence ID" value="EMP05427.1"/>
    <property type="molecule type" value="Genomic_DNA"/>
</dbReference>
<comment type="caution">
    <text evidence="2">The sequence shown here is derived from an EMBL/GenBank/DDBJ whole genome shotgun (WGS) entry which is preliminary data.</text>
</comment>
<dbReference type="CDD" id="cd00130">
    <property type="entry name" value="PAS"/>
    <property type="match status" value="1"/>
</dbReference>
<dbReference type="InterPro" id="IPR000014">
    <property type="entry name" value="PAS"/>
</dbReference>
<dbReference type="AlphaFoldDB" id="M6ZMM0"/>
<evidence type="ECO:0000259" key="1">
    <source>
        <dbReference type="PROSITE" id="PS50112"/>
    </source>
</evidence>
<feature type="domain" description="PAS" evidence="1">
    <location>
        <begin position="5"/>
        <end position="46"/>
    </location>
</feature>
<gene>
    <name evidence="2" type="ORF">LEP1GSC124_1764</name>
</gene>
<reference evidence="2 3" key="1">
    <citation type="submission" date="2013-01" db="EMBL/GenBank/DDBJ databases">
        <authorList>
            <person name="Harkins D.M."/>
            <person name="Durkin A.S."/>
            <person name="Brinkac L.M."/>
            <person name="Haft D.H."/>
            <person name="Selengut J.D."/>
            <person name="Sanka R."/>
            <person name="DePew J."/>
            <person name="Purushe J."/>
            <person name="Picardeau M."/>
            <person name="Werts C."/>
            <person name="Goarant C."/>
            <person name="Vinetz J.M."/>
            <person name="Sutton G.G."/>
            <person name="Nierman W.C."/>
            <person name="Fouts D.E."/>
        </authorList>
    </citation>
    <scope>NUCLEOTIDE SEQUENCE [LARGE SCALE GENOMIC DNA]</scope>
    <source>
        <strain evidence="2 3">200701872</strain>
    </source>
</reference>
<dbReference type="PROSITE" id="PS50112">
    <property type="entry name" value="PAS"/>
    <property type="match status" value="1"/>
</dbReference>
<accession>M6ZMM0</accession>
<dbReference type="Pfam" id="PF00989">
    <property type="entry name" value="PAS"/>
    <property type="match status" value="1"/>
</dbReference>
<proteinExistence type="predicted"/>
<evidence type="ECO:0000313" key="2">
    <source>
        <dbReference type="EMBL" id="EMP05427.1"/>
    </source>
</evidence>
<organism evidence="2 3">
    <name type="scientific">Leptospira interrogans serovar Pyrogenes str. 200701872</name>
    <dbReference type="NCBI Taxonomy" id="1193029"/>
    <lineage>
        <taxon>Bacteria</taxon>
        <taxon>Pseudomonadati</taxon>
        <taxon>Spirochaetota</taxon>
        <taxon>Spirochaetia</taxon>
        <taxon>Leptospirales</taxon>
        <taxon>Leptospiraceae</taxon>
        <taxon>Leptospira</taxon>
    </lineage>
</organism>
<dbReference type="NCBIfam" id="TIGR00229">
    <property type="entry name" value="sensory_box"/>
    <property type="match status" value="1"/>
</dbReference>
<dbReference type="BioCyc" id="LINT1193029:G11R4-3880-MONOMER"/>
<evidence type="ECO:0000313" key="3">
    <source>
        <dbReference type="Proteomes" id="UP000012117"/>
    </source>
</evidence>
<dbReference type="InterPro" id="IPR035965">
    <property type="entry name" value="PAS-like_dom_sf"/>
</dbReference>
<dbReference type="Proteomes" id="UP000012117">
    <property type="component" value="Unassembled WGS sequence"/>
</dbReference>
<dbReference type="GO" id="GO:0006355">
    <property type="term" value="P:regulation of DNA-templated transcription"/>
    <property type="evidence" value="ECO:0007669"/>
    <property type="project" value="InterPro"/>
</dbReference>
<name>M6ZMM0_LEPIR</name>
<sequence>MNFENEYDLEKLVNNSLDLLTIVDLSGNVLLVNPAFERTLGWKKEEPSR</sequence>
<dbReference type="InterPro" id="IPR013767">
    <property type="entry name" value="PAS_fold"/>
</dbReference>
<dbReference type="Gene3D" id="3.30.450.20">
    <property type="entry name" value="PAS domain"/>
    <property type="match status" value="1"/>
</dbReference>